<dbReference type="Gene3D" id="3.40.50.12500">
    <property type="match status" value="1"/>
</dbReference>
<evidence type="ECO:0000313" key="3">
    <source>
        <dbReference type="Proteomes" id="UP001337723"/>
    </source>
</evidence>
<reference evidence="2 3" key="1">
    <citation type="submission" date="2023-01" db="EMBL/GenBank/DDBJ databases">
        <title>Complete genome sequence of Roseicyclus marinus strain Dej080120_10.</title>
        <authorList>
            <person name="Ueki S."/>
            <person name="Maruyama F."/>
        </authorList>
    </citation>
    <scope>NUCLEOTIDE SEQUENCE [LARGE SCALE GENOMIC DNA]</scope>
    <source>
        <strain evidence="2 3">Dej080120_10</strain>
    </source>
</reference>
<proteinExistence type="inferred from homology"/>
<dbReference type="GO" id="GO:0047661">
    <property type="term" value="F:amino-acid racemase activity"/>
    <property type="evidence" value="ECO:0007669"/>
    <property type="project" value="InterPro"/>
</dbReference>
<dbReference type="AlphaFoldDB" id="A0AA48H370"/>
<keyword evidence="3" id="KW-1185">Reference proteome</keyword>
<dbReference type="RefSeq" id="WP_338271503.1">
    <property type="nucleotide sequence ID" value="NZ_AP027266.1"/>
</dbReference>
<sequence>MTARIILLNPNSTTAMTDDMVAIARAALPPGMTVSGRTNRSGPPAIQGEADVAACLPGLFDLARDAAAAQADAIVIGCFDDTGLTDLRAAMPCPVVGLGEAGMLAATLAAPRFAVLTTTDGSVPAITANITAMGLMPRCDTVRAAQIPVLDLPLRVPDLRQALATLAADTGAGAIVLGCAGMGSLAPSLAAPGLPVLIDPVRAAVLLAAASLSCGFRPPATA</sequence>
<evidence type="ECO:0000313" key="2">
    <source>
        <dbReference type="EMBL" id="BDW85699.1"/>
    </source>
</evidence>
<evidence type="ECO:0000256" key="1">
    <source>
        <dbReference type="ARBA" id="ARBA00038414"/>
    </source>
</evidence>
<gene>
    <name evidence="2" type="ORF">MACH21_18760</name>
</gene>
<organism evidence="2 3">
    <name type="scientific">Roseicyclus marinus</name>
    <dbReference type="NCBI Taxonomy" id="2161673"/>
    <lineage>
        <taxon>Bacteria</taxon>
        <taxon>Pseudomonadati</taxon>
        <taxon>Pseudomonadota</taxon>
        <taxon>Alphaproteobacteria</taxon>
        <taxon>Rhodobacterales</taxon>
        <taxon>Roseobacteraceae</taxon>
        <taxon>Roseicyclus</taxon>
    </lineage>
</organism>
<dbReference type="PANTHER" id="PTHR28047:SF5">
    <property type="entry name" value="PROTEIN DCG1"/>
    <property type="match status" value="1"/>
</dbReference>
<comment type="similarity">
    <text evidence="1">Belongs to the HyuE racemase family.</text>
</comment>
<dbReference type="PANTHER" id="PTHR28047">
    <property type="entry name" value="PROTEIN DCG1"/>
    <property type="match status" value="1"/>
</dbReference>
<dbReference type="KEGG" id="rmai:MACH21_18760"/>
<dbReference type="Proteomes" id="UP001337723">
    <property type="component" value="Chromosome"/>
</dbReference>
<dbReference type="InterPro" id="IPR015942">
    <property type="entry name" value="Asp/Glu/hydantoin_racemase"/>
</dbReference>
<dbReference type="EMBL" id="AP027266">
    <property type="protein sequence ID" value="BDW85699.1"/>
    <property type="molecule type" value="Genomic_DNA"/>
</dbReference>
<dbReference type="InterPro" id="IPR053714">
    <property type="entry name" value="Iso_Racemase_Enz_sf"/>
</dbReference>
<accession>A0AA48H370</accession>
<dbReference type="Pfam" id="PF01177">
    <property type="entry name" value="Asp_Glu_race"/>
    <property type="match status" value="1"/>
</dbReference>
<dbReference type="InterPro" id="IPR052186">
    <property type="entry name" value="Hydantoin_racemase-like"/>
</dbReference>
<name>A0AA48H370_9RHOB</name>
<protein>
    <submittedName>
        <fullName evidence="2">HyuE hydantoin racemase</fullName>
    </submittedName>
</protein>